<feature type="transmembrane region" description="Helical" evidence="1">
    <location>
        <begin position="123"/>
        <end position="141"/>
    </location>
</feature>
<dbReference type="PANTHER" id="PTHR30590:SF2">
    <property type="entry name" value="INNER MEMBRANE PROTEIN"/>
    <property type="match status" value="1"/>
</dbReference>
<feature type="transmembrane region" description="Helical" evidence="1">
    <location>
        <begin position="246"/>
        <end position="268"/>
    </location>
</feature>
<evidence type="ECO:0000259" key="2">
    <source>
        <dbReference type="Pfam" id="PF04235"/>
    </source>
</evidence>
<keyword evidence="1" id="KW-0812">Transmembrane</keyword>
<dbReference type="InterPro" id="IPR007349">
    <property type="entry name" value="DUF418"/>
</dbReference>
<feature type="domain" description="DUF418" evidence="2">
    <location>
        <begin position="232"/>
        <end position="391"/>
    </location>
</feature>
<organism evidence="3 4">
    <name type="scientific">Chitiniphilus purpureus</name>
    <dbReference type="NCBI Taxonomy" id="2981137"/>
    <lineage>
        <taxon>Bacteria</taxon>
        <taxon>Pseudomonadati</taxon>
        <taxon>Pseudomonadota</taxon>
        <taxon>Betaproteobacteria</taxon>
        <taxon>Neisseriales</taxon>
        <taxon>Chitinibacteraceae</taxon>
        <taxon>Chitiniphilus</taxon>
    </lineage>
</organism>
<dbReference type="PANTHER" id="PTHR30590">
    <property type="entry name" value="INNER MEMBRANE PROTEIN"/>
    <property type="match status" value="1"/>
</dbReference>
<dbReference type="EMBL" id="CP106753">
    <property type="protein sequence ID" value="UXY15098.1"/>
    <property type="molecule type" value="Genomic_DNA"/>
</dbReference>
<evidence type="ECO:0000256" key="1">
    <source>
        <dbReference type="SAM" id="Phobius"/>
    </source>
</evidence>
<feature type="transmembrane region" description="Helical" evidence="1">
    <location>
        <begin position="209"/>
        <end position="234"/>
    </location>
</feature>
<proteinExistence type="predicted"/>
<dbReference type="RefSeq" id="WP_263124479.1">
    <property type="nucleotide sequence ID" value="NZ_CP106753.1"/>
</dbReference>
<protein>
    <submittedName>
        <fullName evidence="3">DUF418 domain-containing protein</fullName>
    </submittedName>
</protein>
<feature type="transmembrane region" description="Helical" evidence="1">
    <location>
        <begin position="280"/>
        <end position="304"/>
    </location>
</feature>
<gene>
    <name evidence="3" type="ORF">N8I74_17560</name>
</gene>
<dbReference type="Pfam" id="PF04235">
    <property type="entry name" value="DUF418"/>
    <property type="match status" value="1"/>
</dbReference>
<dbReference type="Proteomes" id="UP001061302">
    <property type="component" value="Chromosome"/>
</dbReference>
<evidence type="ECO:0000313" key="4">
    <source>
        <dbReference type="Proteomes" id="UP001061302"/>
    </source>
</evidence>
<feature type="transmembrane region" description="Helical" evidence="1">
    <location>
        <begin position="352"/>
        <end position="373"/>
    </location>
</feature>
<reference evidence="3" key="1">
    <citation type="submission" date="2022-10" db="EMBL/GenBank/DDBJ databases">
        <title>Chitiniphilus purpureus sp. nov., a novel chitin-degrading bacterium isolated from crawfish pond sediment.</title>
        <authorList>
            <person name="Li K."/>
        </authorList>
    </citation>
    <scope>NUCLEOTIDE SEQUENCE</scope>
    <source>
        <strain evidence="3">CD1</strain>
    </source>
</reference>
<accession>A0ABY6DN55</accession>
<sequence length="407" mass="43633">MSPSATAPQADGRLLEVDALRGFALLGILVVNITAFASAYYGLGVPDPGFGRPLDLAVRALVSLLFETKFYLLFSFLFGYSFTLQLASAERARVAFVPRFRRRLMGLAVLGALHAVLLYYGDILLIYALLGALLLQLRHLAPQSALRIAVALVLTSAAAWLLIGLAITLAGQQLDLPALLAQAQRATLAYRGDAADVIAQRWRELTEDVWFVVVFVQGPSALAMFLAGLAAGKLHALSALPGRPTVLWRIVLGCLPPGLAGALCYSYGSLWLGSSGLALVALGIGLATAPLLSASYVAMLLLAVRTGPGRRLAARLAPLGQMALSNYLLQSLLCAFIFTGYGLGLIGHLAPLPVLLLALTIYAAQLPLSAWWMRRHAYGPVEWLLRAVTYAQWPAWRRPLPDGDVAR</sequence>
<dbReference type="InterPro" id="IPR052529">
    <property type="entry name" value="Bact_Transport_Assoc"/>
</dbReference>
<name>A0ABY6DN55_9NEIS</name>
<keyword evidence="1" id="KW-0472">Membrane</keyword>
<evidence type="ECO:0000313" key="3">
    <source>
        <dbReference type="EMBL" id="UXY15098.1"/>
    </source>
</evidence>
<feature type="transmembrane region" description="Helical" evidence="1">
    <location>
        <begin position="324"/>
        <end position="346"/>
    </location>
</feature>
<feature type="transmembrane region" description="Helical" evidence="1">
    <location>
        <begin position="23"/>
        <end position="43"/>
    </location>
</feature>
<feature type="transmembrane region" description="Helical" evidence="1">
    <location>
        <begin position="148"/>
        <end position="170"/>
    </location>
</feature>
<keyword evidence="1" id="KW-1133">Transmembrane helix</keyword>
<keyword evidence="4" id="KW-1185">Reference proteome</keyword>